<evidence type="ECO:0000313" key="6">
    <source>
        <dbReference type="Proteomes" id="UP000595074"/>
    </source>
</evidence>
<dbReference type="Gene3D" id="3.90.1150.10">
    <property type="entry name" value="Aspartate Aminotransferase, domain 1"/>
    <property type="match status" value="1"/>
</dbReference>
<dbReference type="Gene3D" id="3.40.640.10">
    <property type="entry name" value="Type I PLP-dependent aspartate aminotransferase-like (Major domain)"/>
    <property type="match status" value="1"/>
</dbReference>
<evidence type="ECO:0000256" key="2">
    <source>
        <dbReference type="ARBA" id="ARBA00022898"/>
    </source>
</evidence>
<dbReference type="SUPFAM" id="SSF53383">
    <property type="entry name" value="PLP-dependent transferases"/>
    <property type="match status" value="1"/>
</dbReference>
<dbReference type="InterPro" id="IPR004838">
    <property type="entry name" value="NHTrfase_class1_PyrdxlP-BS"/>
</dbReference>
<comment type="similarity">
    <text evidence="3">Belongs to the class-I pyridoxal-phosphate-dependent aminotransferase family.</text>
</comment>
<comment type="cofactor">
    <cofactor evidence="1 3">
        <name>pyridoxal 5'-phosphate</name>
        <dbReference type="ChEBI" id="CHEBI:597326"/>
    </cofactor>
</comment>
<dbReference type="CDD" id="cd00609">
    <property type="entry name" value="AAT_like"/>
    <property type="match status" value="1"/>
</dbReference>
<dbReference type="InterPro" id="IPR015421">
    <property type="entry name" value="PyrdxlP-dep_Trfase_major"/>
</dbReference>
<proteinExistence type="inferred from homology"/>
<dbReference type="Pfam" id="PF00155">
    <property type="entry name" value="Aminotran_1_2"/>
    <property type="match status" value="1"/>
</dbReference>
<dbReference type="EC" id="2.6.1.-" evidence="3"/>
<dbReference type="GO" id="GO:0008483">
    <property type="term" value="F:transaminase activity"/>
    <property type="evidence" value="ECO:0007669"/>
    <property type="project" value="UniProtKB-KW"/>
</dbReference>
<dbReference type="PANTHER" id="PTHR42885:SF1">
    <property type="entry name" value="THREONINE-PHOSPHATE DECARBOXYLASE"/>
    <property type="match status" value="1"/>
</dbReference>
<dbReference type="AlphaFoldDB" id="A0A7M1S7E5"/>
<evidence type="ECO:0000313" key="5">
    <source>
        <dbReference type="EMBL" id="QOR62639.1"/>
    </source>
</evidence>
<dbReference type="EMBL" id="CP063164">
    <property type="protein sequence ID" value="QOR62639.1"/>
    <property type="molecule type" value="Genomic_DNA"/>
</dbReference>
<keyword evidence="3 5" id="KW-0032">Aminotransferase</keyword>
<dbReference type="InterPro" id="IPR015422">
    <property type="entry name" value="PyrdxlP-dep_Trfase_small"/>
</dbReference>
<feature type="domain" description="Aminotransferase class I/classII large" evidence="4">
    <location>
        <begin position="43"/>
        <end position="329"/>
    </location>
</feature>
<name>A0A7M1S7E5_9BACT</name>
<keyword evidence="2" id="KW-0663">Pyridoxal phosphate</keyword>
<keyword evidence="6" id="KW-1185">Reference proteome</keyword>
<sequence>MRENGHGGDIYRFAQENGCRVDEVIDLSSNINFIKPELDIDFNSIDTAPYPDYSALQSDIAALYGVDVSNIELFNGATSAIYALYRLLGLKHTTLYAPLYLEYQKAAKAHGYAIDHIHRFEDLYAEVRPRSLVVFVNPSTPDGSCYLLKELMERWREKECTVLIDESFLDFAAAGSALSHLKSCRRLYVLKSMTKFYAAAGIRIGALISSAENIEEIHRREPLWKLSRFDSLYLQSALRDSTFAQRSQSANEAHREYLVRMLEAHPAIEKVFPSCANFVMVKLRQMSAAAFQSKLTPYRIMVRDCSNFEFLDERYLRIAVKDMQALLRLKEALCEISI</sequence>
<dbReference type="InterPro" id="IPR015424">
    <property type="entry name" value="PyrdxlP-dep_Trfase"/>
</dbReference>
<protein>
    <recommendedName>
        <fullName evidence="3">Aminotransferase</fullName>
        <ecNumber evidence="3">2.6.1.-</ecNumber>
    </recommendedName>
</protein>
<dbReference type="KEGG" id="sinu:IMZ28_03980"/>
<dbReference type="RefSeq" id="WP_197549457.1">
    <property type="nucleotide sequence ID" value="NZ_CP063164.1"/>
</dbReference>
<dbReference type="InterPro" id="IPR004839">
    <property type="entry name" value="Aminotransferase_I/II_large"/>
</dbReference>
<reference evidence="5 6" key="1">
    <citation type="submission" date="2020-10" db="EMBL/GenBank/DDBJ databases">
        <title>The genome of sulfurovum sp.</title>
        <authorList>
            <person name="Xie S."/>
            <person name="Shao Z."/>
            <person name="Jiang L."/>
        </authorList>
    </citation>
    <scope>NUCLEOTIDE SEQUENCE [LARGE SCALE GENOMIC DNA]</scope>
    <source>
        <strain evidence="5 6">ST-419</strain>
    </source>
</reference>
<evidence type="ECO:0000259" key="4">
    <source>
        <dbReference type="Pfam" id="PF00155"/>
    </source>
</evidence>
<dbReference type="Proteomes" id="UP000595074">
    <property type="component" value="Chromosome"/>
</dbReference>
<organism evidence="5 6">
    <name type="scientific">Sulfurovum indicum</name>
    <dbReference type="NCBI Taxonomy" id="2779528"/>
    <lineage>
        <taxon>Bacteria</taxon>
        <taxon>Pseudomonadati</taxon>
        <taxon>Campylobacterota</taxon>
        <taxon>Epsilonproteobacteria</taxon>
        <taxon>Campylobacterales</taxon>
        <taxon>Sulfurovaceae</taxon>
        <taxon>Sulfurovum</taxon>
    </lineage>
</organism>
<dbReference type="PROSITE" id="PS00105">
    <property type="entry name" value="AA_TRANSFER_CLASS_1"/>
    <property type="match status" value="1"/>
</dbReference>
<accession>A0A7M1S7E5</accession>
<evidence type="ECO:0000256" key="3">
    <source>
        <dbReference type="RuleBase" id="RU000481"/>
    </source>
</evidence>
<evidence type="ECO:0000256" key="1">
    <source>
        <dbReference type="ARBA" id="ARBA00001933"/>
    </source>
</evidence>
<dbReference type="PANTHER" id="PTHR42885">
    <property type="entry name" value="HISTIDINOL-PHOSPHATE AMINOTRANSFERASE-RELATED"/>
    <property type="match status" value="1"/>
</dbReference>
<dbReference type="GO" id="GO:0030170">
    <property type="term" value="F:pyridoxal phosphate binding"/>
    <property type="evidence" value="ECO:0007669"/>
    <property type="project" value="InterPro"/>
</dbReference>
<gene>
    <name evidence="5" type="ORF">IMZ28_03980</name>
</gene>
<keyword evidence="3 5" id="KW-0808">Transferase</keyword>